<organism evidence="3 4">
    <name type="scientific">Rhizobium lentis</name>
    <dbReference type="NCBI Taxonomy" id="1138194"/>
    <lineage>
        <taxon>Bacteria</taxon>
        <taxon>Pseudomonadati</taxon>
        <taxon>Pseudomonadota</taxon>
        <taxon>Alphaproteobacteria</taxon>
        <taxon>Hyphomicrobiales</taxon>
        <taxon>Rhizobiaceae</taxon>
        <taxon>Rhizobium/Agrobacterium group</taxon>
        <taxon>Rhizobium</taxon>
    </lineage>
</organism>
<reference evidence="3 4" key="1">
    <citation type="submission" date="2020-08" db="EMBL/GenBank/DDBJ databases">
        <title>Genomic Encyclopedia of Type Strains, Phase IV (KMG-V): Genome sequencing to study the core and pangenomes of soil and plant-associated prokaryotes.</title>
        <authorList>
            <person name="Whitman W."/>
        </authorList>
    </citation>
    <scope>NUCLEOTIDE SEQUENCE [LARGE SCALE GENOMIC DNA]</scope>
    <source>
        <strain evidence="3 4">SEMIA 4034</strain>
    </source>
</reference>
<dbReference type="RefSeq" id="WP_183934946.1">
    <property type="nucleotide sequence ID" value="NZ_JACHBB010000018.1"/>
</dbReference>
<accession>A0A7W8XJ50</accession>
<name>A0A7W8XJ50_9HYPH</name>
<dbReference type="Proteomes" id="UP000528824">
    <property type="component" value="Unassembled WGS sequence"/>
</dbReference>
<dbReference type="PROSITE" id="PS51154">
    <property type="entry name" value="MACRO"/>
    <property type="match status" value="1"/>
</dbReference>
<dbReference type="PANTHER" id="PTHR12521:SF0">
    <property type="entry name" value="ADP-RIBOSE GLYCOHYDROLASE OARD1"/>
    <property type="match status" value="1"/>
</dbReference>
<evidence type="ECO:0000259" key="2">
    <source>
        <dbReference type="PROSITE" id="PS51154"/>
    </source>
</evidence>
<dbReference type="Pfam" id="PF01661">
    <property type="entry name" value="Macro"/>
    <property type="match status" value="1"/>
</dbReference>
<dbReference type="SMART" id="SM00506">
    <property type="entry name" value="A1pp"/>
    <property type="match status" value="1"/>
</dbReference>
<evidence type="ECO:0000256" key="1">
    <source>
        <dbReference type="ARBA" id="ARBA00035885"/>
    </source>
</evidence>
<dbReference type="CDD" id="cd02901">
    <property type="entry name" value="Macro_Poa1p-like"/>
    <property type="match status" value="1"/>
</dbReference>
<comment type="caution">
    <text evidence="3">The sequence shown here is derived from an EMBL/GenBank/DDBJ whole genome shotgun (WGS) entry which is preliminary data.</text>
</comment>
<dbReference type="SUPFAM" id="SSF52949">
    <property type="entry name" value="Macro domain-like"/>
    <property type="match status" value="1"/>
</dbReference>
<dbReference type="GO" id="GO:0140291">
    <property type="term" value="P:peptidyl-glutamate ADP-deribosylation"/>
    <property type="evidence" value="ECO:0007669"/>
    <property type="project" value="TreeGrafter"/>
</dbReference>
<evidence type="ECO:0000313" key="4">
    <source>
        <dbReference type="Proteomes" id="UP000528824"/>
    </source>
</evidence>
<protein>
    <submittedName>
        <fullName evidence="3">O-acetyl-ADP-ribose deacetylase (Regulator of RNase III)</fullName>
    </submittedName>
</protein>
<dbReference type="PANTHER" id="PTHR12521">
    <property type="entry name" value="PROTEIN C6ORF130"/>
    <property type="match status" value="1"/>
</dbReference>
<sequence length="344" mass="38949">MAVTFKQGDMFAEPADAIVNTVNCVGVMGKGVALEFKRRWPGNFDEYKRLCDRKILRPGKVFVYQNTDMLDQDNWKFLVNFPTKDHWRGKSQIGFIDKGLDDFLAQVAKLGIRSVVLPPLGCGNGGLEWKEVKPLLVRKLSPVDGVEFLVFEPSEKGKASGSVNMEMNFERAVLIKSFGDLTDYFGGSLTRIVMQKIVYFLQAMGVDYRMAFARNEFGPYSDDLRTVFSAMEKKNVLKGFSSDTRETTVVPEAYKLADEFLQGDERHRAEEVIKRASLLFEGYESPYGMELLSSVHFLADHEKISDVDGIQKALSGWNPQKGEKFSSDIIGIAYSRLREDRMIH</sequence>
<dbReference type="InterPro" id="IPR050892">
    <property type="entry name" value="ADP-ribose_metab_enzymes"/>
</dbReference>
<dbReference type="EMBL" id="JACHBC010000014">
    <property type="protein sequence ID" value="MBB5563781.1"/>
    <property type="molecule type" value="Genomic_DNA"/>
</dbReference>
<dbReference type="InterPro" id="IPR043472">
    <property type="entry name" value="Macro_dom-like"/>
</dbReference>
<gene>
    <name evidence="3" type="ORF">GGI59_005480</name>
</gene>
<dbReference type="InterPro" id="IPR002589">
    <property type="entry name" value="Macro_dom"/>
</dbReference>
<comment type="catalytic activity">
    <reaction evidence="1">
        <text>an N-(ADP-alpha-D-ribosyl)-thymidine in DNA + H2O = a thymidine in DNA + ADP-D-ribose</text>
        <dbReference type="Rhea" id="RHEA:71655"/>
        <dbReference type="Rhea" id="RHEA-COMP:13556"/>
        <dbReference type="Rhea" id="RHEA-COMP:18051"/>
        <dbReference type="ChEBI" id="CHEBI:15377"/>
        <dbReference type="ChEBI" id="CHEBI:57967"/>
        <dbReference type="ChEBI" id="CHEBI:137386"/>
        <dbReference type="ChEBI" id="CHEBI:191199"/>
    </reaction>
    <physiologicalReaction direction="left-to-right" evidence="1">
        <dbReference type="Rhea" id="RHEA:71656"/>
    </physiologicalReaction>
</comment>
<keyword evidence="4" id="KW-1185">Reference proteome</keyword>
<evidence type="ECO:0000313" key="3">
    <source>
        <dbReference type="EMBL" id="MBB5563781.1"/>
    </source>
</evidence>
<feature type="domain" description="Macro" evidence="2">
    <location>
        <begin position="1"/>
        <end position="159"/>
    </location>
</feature>
<dbReference type="AlphaFoldDB" id="A0A7W8XJ50"/>
<proteinExistence type="predicted"/>
<dbReference type="Gene3D" id="3.40.220.10">
    <property type="entry name" value="Leucine Aminopeptidase, subunit E, domain 1"/>
    <property type="match status" value="1"/>
</dbReference>